<dbReference type="InterPro" id="IPR006016">
    <property type="entry name" value="UspA"/>
</dbReference>
<dbReference type="Gene3D" id="3.40.50.620">
    <property type="entry name" value="HUPs"/>
    <property type="match status" value="1"/>
</dbReference>
<comment type="caution">
    <text evidence="4">The sequence shown here is derived from an EMBL/GenBank/DDBJ whole genome shotgun (WGS) entry which is preliminary data.</text>
</comment>
<dbReference type="SUPFAM" id="SSF52402">
    <property type="entry name" value="Adenine nucleotide alpha hydrolases-like"/>
    <property type="match status" value="1"/>
</dbReference>
<dbReference type="PANTHER" id="PTHR46268:SF6">
    <property type="entry name" value="UNIVERSAL STRESS PROTEIN UP12"/>
    <property type="match status" value="1"/>
</dbReference>
<dbReference type="PRINTS" id="PR01438">
    <property type="entry name" value="UNVRSLSTRESS"/>
</dbReference>
<evidence type="ECO:0000256" key="1">
    <source>
        <dbReference type="ARBA" id="ARBA00008791"/>
    </source>
</evidence>
<gene>
    <name evidence="4" type="ORF">HC176_14530</name>
</gene>
<evidence type="ECO:0000313" key="5">
    <source>
        <dbReference type="Proteomes" id="UP000760545"/>
    </source>
</evidence>
<dbReference type="InterPro" id="IPR014729">
    <property type="entry name" value="Rossmann-like_a/b/a_fold"/>
</dbReference>
<dbReference type="PANTHER" id="PTHR46268">
    <property type="entry name" value="STRESS RESPONSE PROTEIN NHAX"/>
    <property type="match status" value="1"/>
</dbReference>
<organism evidence="4 5">
    <name type="scientific">Tamlana crocina</name>
    <dbReference type="NCBI Taxonomy" id="393006"/>
    <lineage>
        <taxon>Bacteria</taxon>
        <taxon>Pseudomonadati</taxon>
        <taxon>Bacteroidota</taxon>
        <taxon>Flavobacteriia</taxon>
        <taxon>Flavobacteriales</taxon>
        <taxon>Flavobacteriaceae</taxon>
        <taxon>Tamlana</taxon>
    </lineage>
</organism>
<sequence length="144" mass="16109">MKNILVTIDFDGNEQILLDKATELAEKFQSKIWVLHIAAPNPDFVGYEVGPQHERDLRANELWDEHKKIQQYSAALKENGLNAEALLIQGATVKTIMEKANSLNINLIIAGYNDHSFLYNAIIGSVSKQIIQESKIPVLIVPLS</sequence>
<dbReference type="RefSeq" id="WP_167919518.1">
    <property type="nucleotide sequence ID" value="NZ_JAAVJS010000026.1"/>
</dbReference>
<name>A0ABX1DEC9_9FLAO</name>
<dbReference type="CDD" id="cd00293">
    <property type="entry name" value="USP-like"/>
    <property type="match status" value="1"/>
</dbReference>
<evidence type="ECO:0000313" key="4">
    <source>
        <dbReference type="EMBL" id="NJX16704.1"/>
    </source>
</evidence>
<comment type="subcellular location">
    <subcellularLocation>
        <location evidence="2">Cytoplasm</location>
    </subcellularLocation>
</comment>
<feature type="domain" description="UspA" evidence="3">
    <location>
        <begin position="1"/>
        <end position="142"/>
    </location>
</feature>
<reference evidence="4 5" key="1">
    <citation type="submission" date="2020-03" db="EMBL/GenBank/DDBJ databases">
        <title>Tamlana sp. nov, isolated from XXX.</title>
        <authorList>
            <person name="Cao W.R."/>
        </authorList>
    </citation>
    <scope>NUCLEOTIDE SEQUENCE [LARGE SCALE GENOMIC DNA]</scope>
    <source>
        <strain evidence="4 5">HST1-43</strain>
    </source>
</reference>
<keyword evidence="2" id="KW-0963">Cytoplasm</keyword>
<dbReference type="EMBL" id="JAAVJS010000026">
    <property type="protein sequence ID" value="NJX16704.1"/>
    <property type="molecule type" value="Genomic_DNA"/>
</dbReference>
<dbReference type="Pfam" id="PF00582">
    <property type="entry name" value="Usp"/>
    <property type="match status" value="1"/>
</dbReference>
<dbReference type="PIRSF" id="PIRSF006276">
    <property type="entry name" value="UspA"/>
    <property type="match status" value="1"/>
</dbReference>
<keyword evidence="5" id="KW-1185">Reference proteome</keyword>
<comment type="similarity">
    <text evidence="1 2">Belongs to the universal stress protein A family.</text>
</comment>
<accession>A0ABX1DEC9</accession>
<dbReference type="InterPro" id="IPR006015">
    <property type="entry name" value="Universal_stress_UspA"/>
</dbReference>
<evidence type="ECO:0000259" key="3">
    <source>
        <dbReference type="Pfam" id="PF00582"/>
    </source>
</evidence>
<proteinExistence type="inferred from homology"/>
<dbReference type="Proteomes" id="UP000760545">
    <property type="component" value="Unassembled WGS sequence"/>
</dbReference>
<protein>
    <recommendedName>
        <fullName evidence="2">Universal stress protein</fullName>
    </recommendedName>
</protein>
<evidence type="ECO:0000256" key="2">
    <source>
        <dbReference type="PIRNR" id="PIRNR006276"/>
    </source>
</evidence>